<dbReference type="GO" id="GO:0005615">
    <property type="term" value="C:extracellular space"/>
    <property type="evidence" value="ECO:0007669"/>
    <property type="project" value="TreeGrafter"/>
</dbReference>
<keyword evidence="1" id="KW-0964">Secreted</keyword>
<keyword evidence="2" id="KW-1133">Transmembrane helix</keyword>
<dbReference type="SMART" id="SM00554">
    <property type="entry name" value="FAS1"/>
    <property type="match status" value="1"/>
</dbReference>
<dbReference type="Pfam" id="PF00746">
    <property type="entry name" value="Gram_pos_anchor"/>
    <property type="match status" value="1"/>
</dbReference>
<evidence type="ECO:0000259" key="3">
    <source>
        <dbReference type="PROSITE" id="PS50213"/>
    </source>
</evidence>
<comment type="caution">
    <text evidence="4">The sequence shown here is derived from an EMBL/GenBank/DDBJ whole genome shotgun (WGS) entry which is preliminary data.</text>
</comment>
<organism evidence="4">
    <name type="scientific">bioreactor metagenome</name>
    <dbReference type="NCBI Taxonomy" id="1076179"/>
    <lineage>
        <taxon>unclassified sequences</taxon>
        <taxon>metagenomes</taxon>
        <taxon>ecological metagenomes</taxon>
    </lineage>
</organism>
<dbReference type="InterPro" id="IPR019931">
    <property type="entry name" value="LPXTG_anchor"/>
</dbReference>
<evidence type="ECO:0000256" key="1">
    <source>
        <dbReference type="ARBA" id="ARBA00022525"/>
    </source>
</evidence>
<dbReference type="NCBIfam" id="TIGR01167">
    <property type="entry name" value="LPXTG_anchor"/>
    <property type="match status" value="1"/>
</dbReference>
<accession>A0A645GT46</accession>
<dbReference type="InterPro" id="IPR036378">
    <property type="entry name" value="FAS1_dom_sf"/>
</dbReference>
<keyword evidence="2" id="KW-0472">Membrane</keyword>
<gene>
    <name evidence="4" type="ORF">SDC9_176849</name>
</gene>
<feature type="domain" description="FAS1" evidence="3">
    <location>
        <begin position="1"/>
        <end position="129"/>
    </location>
</feature>
<evidence type="ECO:0000313" key="4">
    <source>
        <dbReference type="EMBL" id="MPN29396.1"/>
    </source>
</evidence>
<dbReference type="PANTHER" id="PTHR10900:SF77">
    <property type="entry name" value="FI19380P1"/>
    <property type="match status" value="1"/>
</dbReference>
<sequence>MVDIALSNENFSILVAALQKAELVDTLKGDGPFTVFAPTNKAFEDLLAALNISSSDLLAQPDLAKVLLYHVVSGQVLSTDLTNGMEAATINGEKIKIDLTDGVMVNDSKVTTPDLKAGNGVVHVIDKVLVPSNFKLQEVDDNGEIPKTGDIGFAPLAIAGLVSLIGAGVLKKRFS</sequence>
<dbReference type="FunFam" id="2.30.180.10:FF:000032">
    <property type="entry name" value="Fasciclin domain-containing protein, putative"/>
    <property type="match status" value="1"/>
</dbReference>
<reference evidence="4" key="1">
    <citation type="submission" date="2019-08" db="EMBL/GenBank/DDBJ databases">
        <authorList>
            <person name="Kucharzyk K."/>
            <person name="Murdoch R.W."/>
            <person name="Higgins S."/>
            <person name="Loffler F."/>
        </authorList>
    </citation>
    <scope>NUCLEOTIDE SEQUENCE</scope>
</reference>
<dbReference type="InterPro" id="IPR000782">
    <property type="entry name" value="FAS1_domain"/>
</dbReference>
<keyword evidence="2" id="KW-0812">Transmembrane</keyword>
<proteinExistence type="predicted"/>
<name>A0A645GT46_9ZZZZ</name>
<evidence type="ECO:0000256" key="2">
    <source>
        <dbReference type="SAM" id="Phobius"/>
    </source>
</evidence>
<dbReference type="PROSITE" id="PS50213">
    <property type="entry name" value="FAS1"/>
    <property type="match status" value="1"/>
</dbReference>
<dbReference type="PANTHER" id="PTHR10900">
    <property type="entry name" value="PERIOSTIN-RELATED"/>
    <property type="match status" value="1"/>
</dbReference>
<dbReference type="AlphaFoldDB" id="A0A645GT46"/>
<feature type="transmembrane region" description="Helical" evidence="2">
    <location>
        <begin position="151"/>
        <end position="170"/>
    </location>
</feature>
<dbReference type="Pfam" id="PF02469">
    <property type="entry name" value="Fasciclin"/>
    <property type="match status" value="1"/>
</dbReference>
<dbReference type="EMBL" id="VSSQ01080072">
    <property type="protein sequence ID" value="MPN29396.1"/>
    <property type="molecule type" value="Genomic_DNA"/>
</dbReference>
<protein>
    <recommendedName>
        <fullName evidence="3">FAS1 domain-containing protein</fullName>
    </recommendedName>
</protein>
<dbReference type="InterPro" id="IPR050904">
    <property type="entry name" value="Adhesion/Biosynth-related"/>
</dbReference>
<dbReference type="SUPFAM" id="SSF82153">
    <property type="entry name" value="FAS1 domain"/>
    <property type="match status" value="1"/>
</dbReference>
<dbReference type="Gene3D" id="2.30.180.10">
    <property type="entry name" value="FAS1 domain"/>
    <property type="match status" value="1"/>
</dbReference>